<dbReference type="PROSITE" id="PS50928">
    <property type="entry name" value="ABC_TM1"/>
    <property type="match status" value="1"/>
</dbReference>
<feature type="domain" description="ABC transmembrane type-1" evidence="8">
    <location>
        <begin position="89"/>
        <end position="284"/>
    </location>
</feature>
<feature type="transmembrane region" description="Helical" evidence="7">
    <location>
        <begin position="28"/>
        <end position="47"/>
    </location>
</feature>
<dbReference type="SUPFAM" id="SSF161098">
    <property type="entry name" value="MetI-like"/>
    <property type="match status" value="1"/>
</dbReference>
<feature type="transmembrane region" description="Helical" evidence="7">
    <location>
        <begin position="124"/>
        <end position="145"/>
    </location>
</feature>
<dbReference type="Gene3D" id="1.10.3720.10">
    <property type="entry name" value="MetI-like"/>
    <property type="match status" value="1"/>
</dbReference>
<dbReference type="CDD" id="cd06261">
    <property type="entry name" value="TM_PBP2"/>
    <property type="match status" value="1"/>
</dbReference>
<evidence type="ECO:0000256" key="2">
    <source>
        <dbReference type="ARBA" id="ARBA00022448"/>
    </source>
</evidence>
<evidence type="ECO:0000256" key="3">
    <source>
        <dbReference type="ARBA" id="ARBA00022475"/>
    </source>
</evidence>
<evidence type="ECO:0000313" key="9">
    <source>
        <dbReference type="EMBL" id="MXY93931.1"/>
    </source>
</evidence>
<evidence type="ECO:0000259" key="8">
    <source>
        <dbReference type="PROSITE" id="PS50928"/>
    </source>
</evidence>
<evidence type="ECO:0000256" key="5">
    <source>
        <dbReference type="ARBA" id="ARBA00022989"/>
    </source>
</evidence>
<evidence type="ECO:0000256" key="4">
    <source>
        <dbReference type="ARBA" id="ARBA00022692"/>
    </source>
</evidence>
<comment type="subcellular location">
    <subcellularLocation>
        <location evidence="1 7">Cell membrane</location>
        <topology evidence="1 7">Multi-pass membrane protein</topology>
    </subcellularLocation>
</comment>
<feature type="transmembrane region" description="Helical" evidence="7">
    <location>
        <begin position="201"/>
        <end position="223"/>
    </location>
</feature>
<dbReference type="GO" id="GO:0005886">
    <property type="term" value="C:plasma membrane"/>
    <property type="evidence" value="ECO:0007669"/>
    <property type="project" value="UniProtKB-SubCell"/>
</dbReference>
<dbReference type="GO" id="GO:0055085">
    <property type="term" value="P:transmembrane transport"/>
    <property type="evidence" value="ECO:0007669"/>
    <property type="project" value="InterPro"/>
</dbReference>
<evidence type="ECO:0000256" key="1">
    <source>
        <dbReference type="ARBA" id="ARBA00004651"/>
    </source>
</evidence>
<dbReference type="EMBL" id="VXRG01000090">
    <property type="protein sequence ID" value="MXY93931.1"/>
    <property type="molecule type" value="Genomic_DNA"/>
</dbReference>
<evidence type="ECO:0000256" key="6">
    <source>
        <dbReference type="ARBA" id="ARBA00023136"/>
    </source>
</evidence>
<sequence>MAATIERIPSTDISGDVYRRGRTHIQKAVTYILLTAAGLMFAFPLFWTVSSSLQTWQELRSYEPHLFPSIPQWANYAQVFQSVPFARWMGNSFLITAITIPGVIITGSLTAYSFARFNYIGKEFWFVLMLGTMMIPTQVTLIPQYVLFFNLKLINTYVPLTIGSWLGGGAFMIFLLRQFIMSIPRDLDEAALMDGASPIRILWGVLLPLMKPALTTVAILQFLGDWNEFFGPFIYLSKVELFTAAVGLRFFQNIPLESRDPRDHLLMAAAAIMTIPVITLFAAAQRYFIQGVVLSGLKV</sequence>
<evidence type="ECO:0000256" key="7">
    <source>
        <dbReference type="RuleBase" id="RU363032"/>
    </source>
</evidence>
<organism evidence="9">
    <name type="scientific">Caldilineaceae bacterium SB0664_bin_27</name>
    <dbReference type="NCBI Taxonomy" id="2605260"/>
    <lineage>
        <taxon>Bacteria</taxon>
        <taxon>Bacillati</taxon>
        <taxon>Chloroflexota</taxon>
        <taxon>Caldilineae</taxon>
        <taxon>Caldilineales</taxon>
        <taxon>Caldilineaceae</taxon>
    </lineage>
</organism>
<dbReference type="Pfam" id="PF00528">
    <property type="entry name" value="BPD_transp_1"/>
    <property type="match status" value="1"/>
</dbReference>
<comment type="similarity">
    <text evidence="7">Belongs to the binding-protein-dependent transport system permease family.</text>
</comment>
<protein>
    <submittedName>
        <fullName evidence="9">Carbohydrate ABC transporter permease</fullName>
    </submittedName>
</protein>
<feature type="transmembrane region" description="Helical" evidence="7">
    <location>
        <begin position="157"/>
        <end position="180"/>
    </location>
</feature>
<dbReference type="InterPro" id="IPR000515">
    <property type="entry name" value="MetI-like"/>
</dbReference>
<accession>A0A6B0YUA7</accession>
<comment type="caution">
    <text evidence="9">The sequence shown here is derived from an EMBL/GenBank/DDBJ whole genome shotgun (WGS) entry which is preliminary data.</text>
</comment>
<dbReference type="InterPro" id="IPR035906">
    <property type="entry name" value="MetI-like_sf"/>
</dbReference>
<keyword evidence="6 7" id="KW-0472">Membrane</keyword>
<reference evidence="9" key="1">
    <citation type="submission" date="2019-09" db="EMBL/GenBank/DDBJ databases">
        <title>Characterisation of the sponge microbiome using genome-centric metagenomics.</title>
        <authorList>
            <person name="Engelberts J.P."/>
            <person name="Robbins S.J."/>
            <person name="De Goeij J.M."/>
            <person name="Aranda M."/>
            <person name="Bell S.C."/>
            <person name="Webster N.S."/>
        </authorList>
    </citation>
    <scope>NUCLEOTIDE SEQUENCE</scope>
    <source>
        <strain evidence="9">SB0664_bin_27</strain>
    </source>
</reference>
<name>A0A6B0YUA7_9CHLR</name>
<keyword evidence="5 7" id="KW-1133">Transmembrane helix</keyword>
<feature type="transmembrane region" description="Helical" evidence="7">
    <location>
        <begin position="264"/>
        <end position="289"/>
    </location>
</feature>
<dbReference type="AlphaFoldDB" id="A0A6B0YUA7"/>
<keyword evidence="4 7" id="KW-0812">Transmembrane</keyword>
<proteinExistence type="inferred from homology"/>
<feature type="transmembrane region" description="Helical" evidence="7">
    <location>
        <begin position="93"/>
        <end position="112"/>
    </location>
</feature>
<gene>
    <name evidence="9" type="ORF">F4Y42_10855</name>
</gene>
<dbReference type="PANTHER" id="PTHR43744:SF12">
    <property type="entry name" value="ABC TRANSPORTER PERMEASE PROTEIN MG189-RELATED"/>
    <property type="match status" value="1"/>
</dbReference>
<keyword evidence="2 7" id="KW-0813">Transport</keyword>
<keyword evidence="3" id="KW-1003">Cell membrane</keyword>
<dbReference type="PANTHER" id="PTHR43744">
    <property type="entry name" value="ABC TRANSPORTER PERMEASE PROTEIN MG189-RELATED-RELATED"/>
    <property type="match status" value="1"/>
</dbReference>